<keyword evidence="1" id="KW-0812">Transmembrane</keyword>
<feature type="transmembrane region" description="Helical" evidence="1">
    <location>
        <begin position="28"/>
        <end position="45"/>
    </location>
</feature>
<organism evidence="2 3">
    <name type="scientific">Pseudoxanthomonas gei</name>
    <dbReference type="NCBI Taxonomy" id="1383030"/>
    <lineage>
        <taxon>Bacteria</taxon>
        <taxon>Pseudomonadati</taxon>
        <taxon>Pseudomonadota</taxon>
        <taxon>Gammaproteobacteria</taxon>
        <taxon>Lysobacterales</taxon>
        <taxon>Lysobacteraceae</taxon>
        <taxon>Pseudoxanthomonas</taxon>
    </lineage>
</organism>
<feature type="transmembrane region" description="Helical" evidence="1">
    <location>
        <begin position="157"/>
        <end position="178"/>
    </location>
</feature>
<feature type="transmembrane region" description="Helical" evidence="1">
    <location>
        <begin position="284"/>
        <end position="300"/>
    </location>
</feature>
<feature type="transmembrane region" description="Helical" evidence="1">
    <location>
        <begin position="229"/>
        <end position="247"/>
    </location>
</feature>
<name>A0ABX0AAY5_9GAMM</name>
<evidence type="ECO:0000313" key="2">
    <source>
        <dbReference type="EMBL" id="NDK38717.1"/>
    </source>
</evidence>
<keyword evidence="1" id="KW-1133">Transmembrane helix</keyword>
<dbReference type="EMBL" id="QOVG01000004">
    <property type="protein sequence ID" value="NDK38717.1"/>
    <property type="molecule type" value="Genomic_DNA"/>
</dbReference>
<evidence type="ECO:0000313" key="3">
    <source>
        <dbReference type="Proteomes" id="UP001429354"/>
    </source>
</evidence>
<protein>
    <submittedName>
        <fullName evidence="2">EpsG family protein</fullName>
    </submittedName>
</protein>
<proteinExistence type="predicted"/>
<feature type="transmembrane region" description="Helical" evidence="1">
    <location>
        <begin position="6"/>
        <end position="21"/>
    </location>
</feature>
<feature type="transmembrane region" description="Helical" evidence="1">
    <location>
        <begin position="117"/>
        <end position="137"/>
    </location>
</feature>
<feature type="transmembrane region" description="Helical" evidence="1">
    <location>
        <begin position="91"/>
        <end position="110"/>
    </location>
</feature>
<keyword evidence="3" id="KW-1185">Reference proteome</keyword>
<gene>
    <name evidence="2" type="ORF">DT603_07670</name>
</gene>
<dbReference type="Proteomes" id="UP001429354">
    <property type="component" value="Unassembled WGS sequence"/>
</dbReference>
<reference evidence="2 3" key="1">
    <citation type="submission" date="2018-07" db="EMBL/GenBank/DDBJ databases">
        <title>Whole genome Sequencing of Pseudoxanthomonas gei KCTC 32298 (T).</title>
        <authorList>
            <person name="Kumar S."/>
            <person name="Bansal K."/>
            <person name="Kaur A."/>
            <person name="Patil P."/>
            <person name="Sharma S."/>
            <person name="Patil P.B."/>
        </authorList>
    </citation>
    <scope>NUCLEOTIDE SEQUENCE [LARGE SCALE GENOMIC DNA]</scope>
    <source>
        <strain evidence="2 3">KCTC 32298</strain>
    </source>
</reference>
<keyword evidence="1" id="KW-0472">Membrane</keyword>
<dbReference type="InterPro" id="IPR049458">
    <property type="entry name" value="EpsG-like"/>
</dbReference>
<comment type="caution">
    <text evidence="2">The sequence shown here is derived from an EMBL/GenBank/DDBJ whole genome shotgun (WGS) entry which is preliminary data.</text>
</comment>
<feature type="transmembrane region" description="Helical" evidence="1">
    <location>
        <begin position="312"/>
        <end position="330"/>
    </location>
</feature>
<accession>A0ABX0AAY5</accession>
<feature type="transmembrane region" description="Helical" evidence="1">
    <location>
        <begin position="190"/>
        <end position="209"/>
    </location>
</feature>
<feature type="transmembrane region" description="Helical" evidence="1">
    <location>
        <begin position="259"/>
        <end position="278"/>
    </location>
</feature>
<dbReference type="RefSeq" id="WP_162349284.1">
    <property type="nucleotide sequence ID" value="NZ_QOVG01000004.1"/>
</dbReference>
<sequence length="346" mass="38400">MITYWIMFLVAACGVLVPRHLPAPQARVVWWTVGLIFALLIGLRHEVGADWFNYLGHFNRASQMSFAEAASMVDPGHYVLNMWVARLGGEVHGVNLIYALVLMWGAIVFCRSQPNPWLALLAAVPYMLIVVGMGYTRQSVALGLALLGLVALGEQRIRTFVICVAVGALFHKSAVLLLPIAALASSRNRFFTGAMVLLATGLMYYLVLADSADTLWTNYVEAERQSQGGAIRVAMNAVPALLMLLFGRRLVPDPEERKLWLWLAVFALACIPFLPLSSTAVDRVALYLIPLQLFVFARLPRLAATTKTRTPLVLGVVAYYATVQYVWLNLSSHSEHWLPYQFIPLT</sequence>
<dbReference type="Pfam" id="PF14897">
    <property type="entry name" value="EpsG"/>
    <property type="match status" value="1"/>
</dbReference>
<evidence type="ECO:0000256" key="1">
    <source>
        <dbReference type="SAM" id="Phobius"/>
    </source>
</evidence>